<evidence type="ECO:0000256" key="2">
    <source>
        <dbReference type="SAM" id="Phobius"/>
    </source>
</evidence>
<feature type="transmembrane region" description="Helical" evidence="2">
    <location>
        <begin position="122"/>
        <end position="147"/>
    </location>
</feature>
<feature type="transmembrane region" description="Helical" evidence="2">
    <location>
        <begin position="215"/>
        <end position="242"/>
    </location>
</feature>
<evidence type="ECO:0000256" key="1">
    <source>
        <dbReference type="SAM" id="MobiDB-lite"/>
    </source>
</evidence>
<dbReference type="InterPro" id="IPR045338">
    <property type="entry name" value="DUF6535"/>
</dbReference>
<accession>A0ABR1IKI6</accession>
<feature type="transmembrane region" description="Helical" evidence="2">
    <location>
        <begin position="58"/>
        <end position="75"/>
    </location>
</feature>
<keyword evidence="5" id="KW-1185">Reference proteome</keyword>
<sequence length="1047" mass="118835">MPAYAAYDSIRREETFKDEEPKSGEDEDACSKLWNVYIDEAQRYDQDLLQGWKSDMDGMLLFSALYSASLTAFIIESYKNLQRDEGETAVKWLAQISTQLASISNGAAAPAPTPPPFEPTPAAVVCNTLWFLSLALALTCSLLATFVQQWTRDFIHKTTMRPSPVRRARILAFAYFGLKEFRMHTLVDVIPILLHISLILFFTGLVAFLSDVNTALTALMASVLFIFLVFYAVLTFLPVLYLDSPYRTPFSNFIWRWGNALSGRLLHKHGLKTDHNINLTEAMLQKSFLNSSKRDVEAVKYTMKSLTDNTELLPLIEAIPDLIYGPNGVRSANIPLITPLLQYPAPHMNLVSRITTFAGKSGAWTDPLFRARSIKNVPKALWSVAFMLLKNPHLLVPTDTNNFQSFWFNLSDVRSLSTSTLLEPEYAISALAAVRLVREYGCVFAARQLLDSPSHNMQDLRKQLEAALKIWKDLDLSSGGDTARMVQLFSSLLSRLLSQRGSTNQVHDVHTRLELCARTAHSELNTRLKTKGVFILSEFLTNALSIRAYPHQFSIMCDIIFPNLFDHPIITEIDDVQAFSAYRPFQRIESIIANDQMDAFTDDLFNYSLQLFFLTPQARSDLPGPASYREVIQKYIIARDCKDHLALRKIWQKDQSGCLETCILQDIQGGAEHPEVSICAAWRLCQSMHDTSSSRIPNRLREFGAKLFRALRSSPVSRTEGLYNLVRMFANWITLDNQIYWLRQVAAKGPLKNGPNGHDMRYIDILGQELLPDLIIPGFYPSETNDWIKDFRSYLMSLNLSLVARYIETILRNPGDDSEDGEYYIQALRRMTRNFLVYQGVVADESQINFVECVLELVSSHVKKPASPTCLELLKAVFMMSRDWRWLRNRRCAKHLSEAVTRHKNSDCFKSFGWEEELLTRCRSLANPVTGEFVNGARHRHGRSISRPTNVVEPDMVPVELSTPWSVSHEGQGQDSPADLEIPTLEPIREMTPIESAMPWSDNFNSDGGSRNDESSSKQPSEESVGLWNDEPRRWSVPLISKSNTKI</sequence>
<feature type="region of interest" description="Disordered" evidence="1">
    <location>
        <begin position="1"/>
        <end position="27"/>
    </location>
</feature>
<protein>
    <recommendedName>
        <fullName evidence="3">DUF6535 domain-containing protein</fullName>
    </recommendedName>
</protein>
<reference evidence="4 5" key="1">
    <citation type="submission" date="2024-01" db="EMBL/GenBank/DDBJ databases">
        <title>A draft genome for the cacao thread blight pathogen Marasmiellus scandens.</title>
        <authorList>
            <person name="Baruah I.K."/>
            <person name="Leung J."/>
            <person name="Bukari Y."/>
            <person name="Amoako-Attah I."/>
            <person name="Meinhardt L.W."/>
            <person name="Bailey B.A."/>
            <person name="Cohen S.P."/>
        </authorList>
    </citation>
    <scope>NUCLEOTIDE SEQUENCE [LARGE SCALE GENOMIC DNA]</scope>
    <source>
        <strain evidence="4 5">GH-19</strain>
    </source>
</reference>
<name>A0ABR1IKI6_9AGAR</name>
<keyword evidence="2" id="KW-0472">Membrane</keyword>
<dbReference type="Proteomes" id="UP001498398">
    <property type="component" value="Unassembled WGS sequence"/>
</dbReference>
<proteinExistence type="predicted"/>
<feature type="compositionally biased region" description="Basic and acidic residues" evidence="1">
    <location>
        <begin position="9"/>
        <end position="24"/>
    </location>
</feature>
<evidence type="ECO:0000259" key="3">
    <source>
        <dbReference type="Pfam" id="PF20153"/>
    </source>
</evidence>
<comment type="caution">
    <text evidence="4">The sequence shown here is derived from an EMBL/GenBank/DDBJ whole genome shotgun (WGS) entry which is preliminary data.</text>
</comment>
<feature type="region of interest" description="Disordered" evidence="1">
    <location>
        <begin position="994"/>
        <end position="1047"/>
    </location>
</feature>
<keyword evidence="2" id="KW-0812">Transmembrane</keyword>
<evidence type="ECO:0000313" key="4">
    <source>
        <dbReference type="EMBL" id="KAK7435131.1"/>
    </source>
</evidence>
<dbReference type="Pfam" id="PF20153">
    <property type="entry name" value="DUF6535"/>
    <property type="match status" value="1"/>
</dbReference>
<keyword evidence="2" id="KW-1133">Transmembrane helix</keyword>
<feature type="domain" description="DUF6535" evidence="3">
    <location>
        <begin position="34"/>
        <end position="210"/>
    </location>
</feature>
<dbReference type="EMBL" id="JBANRG010000111">
    <property type="protein sequence ID" value="KAK7435131.1"/>
    <property type="molecule type" value="Genomic_DNA"/>
</dbReference>
<evidence type="ECO:0000313" key="5">
    <source>
        <dbReference type="Proteomes" id="UP001498398"/>
    </source>
</evidence>
<organism evidence="4 5">
    <name type="scientific">Marasmiellus scandens</name>
    <dbReference type="NCBI Taxonomy" id="2682957"/>
    <lineage>
        <taxon>Eukaryota</taxon>
        <taxon>Fungi</taxon>
        <taxon>Dikarya</taxon>
        <taxon>Basidiomycota</taxon>
        <taxon>Agaricomycotina</taxon>
        <taxon>Agaricomycetes</taxon>
        <taxon>Agaricomycetidae</taxon>
        <taxon>Agaricales</taxon>
        <taxon>Marasmiineae</taxon>
        <taxon>Omphalotaceae</taxon>
        <taxon>Marasmiellus</taxon>
    </lineage>
</organism>
<gene>
    <name evidence="4" type="ORF">VKT23_019824</name>
</gene>
<feature type="transmembrane region" description="Helical" evidence="2">
    <location>
        <begin position="189"/>
        <end position="209"/>
    </location>
</feature>